<evidence type="ECO:0000313" key="4">
    <source>
        <dbReference type="EMBL" id="RKN04346.1"/>
    </source>
</evidence>
<name>A0A3A9W9V1_9ACTN</name>
<reference evidence="6 7" key="1">
    <citation type="submission" date="2018-09" db="EMBL/GenBank/DDBJ databases">
        <title>Streptomyces sp. nov. DS1-2, an endophytic actinomycete isolated from roots of Dendrobium scabrilingue.</title>
        <authorList>
            <person name="Kuncharoen N."/>
            <person name="Kudo T."/>
            <person name="Ohkuma M."/>
            <person name="Yuki M."/>
            <person name="Tanasupawat S."/>
        </authorList>
    </citation>
    <scope>NUCLEOTIDE SEQUENCE [LARGE SCALE GENOMIC DNA]</scope>
    <source>
        <strain evidence="4 7">AZ1-7</strain>
        <strain evidence="5 6">DS1-2</strain>
    </source>
</reference>
<evidence type="ECO:0000256" key="1">
    <source>
        <dbReference type="ARBA" id="ARBA00008324"/>
    </source>
</evidence>
<dbReference type="InterPro" id="IPR003736">
    <property type="entry name" value="PAAI_dom"/>
</dbReference>
<dbReference type="RefSeq" id="WP_120700143.1">
    <property type="nucleotide sequence ID" value="NZ_RBDX01000037.1"/>
</dbReference>
<comment type="similarity">
    <text evidence="1">Belongs to the thioesterase PaaI family.</text>
</comment>
<dbReference type="Proteomes" id="UP000275024">
    <property type="component" value="Unassembled WGS sequence"/>
</dbReference>
<dbReference type="Pfam" id="PF03061">
    <property type="entry name" value="4HBT"/>
    <property type="match status" value="1"/>
</dbReference>
<accession>A0A3A9W9V1</accession>
<feature type="domain" description="Thioesterase" evidence="3">
    <location>
        <begin position="62"/>
        <end position="139"/>
    </location>
</feature>
<evidence type="ECO:0000313" key="6">
    <source>
        <dbReference type="Proteomes" id="UP000268652"/>
    </source>
</evidence>
<dbReference type="InterPro" id="IPR029069">
    <property type="entry name" value="HotDog_dom_sf"/>
</dbReference>
<dbReference type="CDD" id="cd03443">
    <property type="entry name" value="PaaI_thioesterase"/>
    <property type="match status" value="1"/>
</dbReference>
<dbReference type="PANTHER" id="PTHR43240:SF5">
    <property type="entry name" value="1,4-DIHYDROXY-2-NAPHTHOYL-COA THIOESTERASE 1"/>
    <property type="match status" value="1"/>
</dbReference>
<keyword evidence="2" id="KW-0378">Hydrolase</keyword>
<dbReference type="NCBIfam" id="TIGR00369">
    <property type="entry name" value="unchar_dom_1"/>
    <property type="match status" value="1"/>
</dbReference>
<keyword evidence="6" id="KW-1185">Reference proteome</keyword>
<comment type="caution">
    <text evidence="4">The sequence shown here is derived from an EMBL/GenBank/DDBJ whole genome shotgun (WGS) entry which is preliminary data.</text>
</comment>
<dbReference type="AlphaFoldDB" id="A0A3A9W9V1"/>
<evidence type="ECO:0000313" key="5">
    <source>
        <dbReference type="EMBL" id="RKN14853.1"/>
    </source>
</evidence>
<dbReference type="EMBL" id="RBDX01000037">
    <property type="protein sequence ID" value="RKN04346.1"/>
    <property type="molecule type" value="Genomic_DNA"/>
</dbReference>
<evidence type="ECO:0000259" key="3">
    <source>
        <dbReference type="Pfam" id="PF03061"/>
    </source>
</evidence>
<gene>
    <name evidence="5" type="ORF">D7318_28645</name>
    <name evidence="4" type="ORF">D7319_28890</name>
</gene>
<organism evidence="4 7">
    <name type="scientific">Streptomyces radicis</name>
    <dbReference type="NCBI Taxonomy" id="1750517"/>
    <lineage>
        <taxon>Bacteria</taxon>
        <taxon>Bacillati</taxon>
        <taxon>Actinomycetota</taxon>
        <taxon>Actinomycetes</taxon>
        <taxon>Kitasatosporales</taxon>
        <taxon>Streptomycetaceae</taxon>
        <taxon>Streptomyces</taxon>
    </lineage>
</organism>
<protein>
    <submittedName>
        <fullName evidence="4">Hotdog fold thioesterase</fullName>
    </submittedName>
</protein>
<dbReference type="Proteomes" id="UP000268652">
    <property type="component" value="Unassembled WGS sequence"/>
</dbReference>
<dbReference type="InterPro" id="IPR006683">
    <property type="entry name" value="Thioestr_dom"/>
</dbReference>
<evidence type="ECO:0000313" key="7">
    <source>
        <dbReference type="Proteomes" id="UP000275024"/>
    </source>
</evidence>
<dbReference type="EMBL" id="RBDY01000036">
    <property type="protein sequence ID" value="RKN14853.1"/>
    <property type="molecule type" value="Genomic_DNA"/>
</dbReference>
<dbReference type="GO" id="GO:0005829">
    <property type="term" value="C:cytosol"/>
    <property type="evidence" value="ECO:0007669"/>
    <property type="project" value="TreeGrafter"/>
</dbReference>
<dbReference type="PANTHER" id="PTHR43240">
    <property type="entry name" value="1,4-DIHYDROXY-2-NAPHTHOYL-COA THIOESTERASE 1"/>
    <property type="match status" value="1"/>
</dbReference>
<dbReference type="Gene3D" id="3.10.129.10">
    <property type="entry name" value="Hotdog Thioesterase"/>
    <property type="match status" value="1"/>
</dbReference>
<sequence>MGDRITTHFPPHVVDQWAGLGLDVAALFSAGSLGERMGVSVLEASPEKVIGTLPVEGNTQPYGLLHGGASAVLAETLGSVGAMLHAGPNKVAMGVDLNCTHHRAVRSGLVTGVATPAHTGRTSATYDITITDEAGKRVCTARLTCALRPAVSPRAADPGDAAPAS</sequence>
<dbReference type="FunFam" id="3.10.129.10:FF:000045">
    <property type="entry name" value="Hotdog fold thioesterase"/>
    <property type="match status" value="1"/>
</dbReference>
<dbReference type="SUPFAM" id="SSF54637">
    <property type="entry name" value="Thioesterase/thiol ester dehydrase-isomerase"/>
    <property type="match status" value="1"/>
</dbReference>
<dbReference type="GO" id="GO:0061522">
    <property type="term" value="F:1,4-dihydroxy-2-naphthoyl-CoA thioesterase activity"/>
    <property type="evidence" value="ECO:0007669"/>
    <property type="project" value="TreeGrafter"/>
</dbReference>
<proteinExistence type="inferred from homology"/>
<evidence type="ECO:0000256" key="2">
    <source>
        <dbReference type="ARBA" id="ARBA00022801"/>
    </source>
</evidence>
<dbReference type="OrthoDB" id="9798208at2"/>